<dbReference type="RefSeq" id="WP_014255738.1">
    <property type="nucleotide sequence ID" value="NC_016627.1"/>
</dbReference>
<evidence type="ECO:0000313" key="3">
    <source>
        <dbReference type="Proteomes" id="UP000005435"/>
    </source>
</evidence>
<keyword evidence="1" id="KW-0812">Transmembrane</keyword>
<evidence type="ECO:0000313" key="2">
    <source>
        <dbReference type="EMBL" id="AEV69175.1"/>
    </source>
</evidence>
<keyword evidence="3" id="KW-1185">Reference proteome</keyword>
<dbReference type="KEGG" id="ccl:Clocl_2607"/>
<name>G8M1G0_ACECE</name>
<accession>G8M1G0</accession>
<dbReference type="Proteomes" id="UP000005435">
    <property type="component" value="Chromosome"/>
</dbReference>
<dbReference type="STRING" id="720554.Clocl_2607"/>
<dbReference type="HOGENOM" id="CLU_116594_0_0_9"/>
<dbReference type="Pfam" id="PF17248">
    <property type="entry name" value="DUF5317"/>
    <property type="match status" value="1"/>
</dbReference>
<reference evidence="2 3" key="2">
    <citation type="journal article" date="2012" name="Stand. Genomic Sci.">
        <title>Complete Genome Sequence of Clostridium clariflavum DSM 19732.</title>
        <authorList>
            <person name="Izquierdo J.A."/>
            <person name="Goodwin L."/>
            <person name="Davenport K.W."/>
            <person name="Teshima H."/>
            <person name="Bruce D."/>
            <person name="Detter C."/>
            <person name="Tapia R."/>
            <person name="Han S."/>
            <person name="Land M."/>
            <person name="Hauser L."/>
            <person name="Jeffries C.D."/>
            <person name="Han J."/>
            <person name="Pitluck S."/>
            <person name="Nolan M."/>
            <person name="Chen A."/>
            <person name="Huntemann M."/>
            <person name="Mavromatis K."/>
            <person name="Mikhailova N."/>
            <person name="Liolios K."/>
            <person name="Woyke T."/>
            <person name="Lynd L.R."/>
        </authorList>
    </citation>
    <scope>NUCLEOTIDE SEQUENCE [LARGE SCALE GENOMIC DNA]</scope>
    <source>
        <strain evidence="3">DSM 19732 / NBRC 101661 / EBR45</strain>
    </source>
</reference>
<feature type="transmembrane region" description="Helical" evidence="1">
    <location>
        <begin position="64"/>
        <end position="88"/>
    </location>
</feature>
<dbReference type="EMBL" id="CP003065">
    <property type="protein sequence ID" value="AEV69175.1"/>
    <property type="molecule type" value="Genomic_DNA"/>
</dbReference>
<gene>
    <name evidence="2" type="ordered locus">Clocl_2607</name>
</gene>
<feature type="transmembrane region" description="Helical" evidence="1">
    <location>
        <begin position="95"/>
        <end position="114"/>
    </location>
</feature>
<evidence type="ECO:0008006" key="4">
    <source>
        <dbReference type="Google" id="ProtNLM"/>
    </source>
</evidence>
<proteinExistence type="predicted"/>
<keyword evidence="1" id="KW-1133">Transmembrane helix</keyword>
<sequence length="202" mass="21998" precursor="true">MLKTRGDVLLYIVVILAALAIGTIVSLINGSWPDFSNIKFEKAWLLFPAVVLQIISSLTESRGYRFGTITTVMVNGAVFVFVFLVIWFNRKYAGLWLIGIGALLNALVMMFNGGRMPVDISSLSTKAYMADALELIMKGADNKHVAINSATKLPALADIYSVPGFLGLGMPLISIGDIIIAAGLFLLCLQFMLKSRKAKTVY</sequence>
<dbReference type="InterPro" id="IPR035168">
    <property type="entry name" value="DUF5317"/>
</dbReference>
<keyword evidence="1" id="KW-0472">Membrane</keyword>
<dbReference type="AlphaFoldDB" id="G8M1G0"/>
<feature type="transmembrane region" description="Helical" evidence="1">
    <location>
        <begin position="6"/>
        <end position="28"/>
    </location>
</feature>
<evidence type="ECO:0000256" key="1">
    <source>
        <dbReference type="SAM" id="Phobius"/>
    </source>
</evidence>
<feature type="transmembrane region" description="Helical" evidence="1">
    <location>
        <begin position="172"/>
        <end position="193"/>
    </location>
</feature>
<dbReference type="eggNOG" id="ENOG5030JTI">
    <property type="taxonomic scope" value="Bacteria"/>
</dbReference>
<organism evidence="2 3">
    <name type="scientific">Acetivibrio clariflavus (strain DSM 19732 / NBRC 101661 / EBR45)</name>
    <name type="common">Clostridium clariflavum</name>
    <dbReference type="NCBI Taxonomy" id="720554"/>
    <lineage>
        <taxon>Bacteria</taxon>
        <taxon>Bacillati</taxon>
        <taxon>Bacillota</taxon>
        <taxon>Clostridia</taxon>
        <taxon>Eubacteriales</taxon>
        <taxon>Oscillospiraceae</taxon>
        <taxon>Acetivibrio</taxon>
    </lineage>
</organism>
<reference evidence="3" key="1">
    <citation type="submission" date="2011-12" db="EMBL/GenBank/DDBJ databases">
        <title>Complete sequence of Clostridium clariflavum DSM 19732.</title>
        <authorList>
            <consortium name="US DOE Joint Genome Institute"/>
            <person name="Lucas S."/>
            <person name="Han J."/>
            <person name="Lapidus A."/>
            <person name="Cheng J.-F."/>
            <person name="Goodwin L."/>
            <person name="Pitluck S."/>
            <person name="Peters L."/>
            <person name="Teshima H."/>
            <person name="Detter J.C."/>
            <person name="Han C."/>
            <person name="Tapia R."/>
            <person name="Land M."/>
            <person name="Hauser L."/>
            <person name="Kyrpides N."/>
            <person name="Ivanova N."/>
            <person name="Pagani I."/>
            <person name="Kitzmiller T."/>
            <person name="Lynd L."/>
            <person name="Izquierdo J."/>
            <person name="Woyke T."/>
        </authorList>
    </citation>
    <scope>NUCLEOTIDE SEQUENCE [LARGE SCALE GENOMIC DNA]</scope>
    <source>
        <strain evidence="3">DSM 19732 / NBRC 101661 / EBR45</strain>
    </source>
</reference>
<protein>
    <recommendedName>
        <fullName evidence="4">DUF5317 domain-containing protein</fullName>
    </recommendedName>
</protein>